<feature type="transmembrane region" description="Helical" evidence="8">
    <location>
        <begin position="169"/>
        <end position="190"/>
    </location>
</feature>
<comment type="similarity">
    <text evidence="2">Belongs to the amino acid-polyamine-organocation (APC) superfamily. L-type amino acid transporter (LAT) (TC 2.A.3.8) family.</text>
</comment>
<dbReference type="AlphaFoldDB" id="A0A6A0H963"/>
<dbReference type="KEGG" id="hazt:108665485"/>
<feature type="transmembrane region" description="Helical" evidence="8">
    <location>
        <begin position="21"/>
        <end position="41"/>
    </location>
</feature>
<dbReference type="PIRSF" id="PIRSF006060">
    <property type="entry name" value="AA_transporter"/>
    <property type="match status" value="1"/>
</dbReference>
<proteinExistence type="inferred from homology"/>
<dbReference type="OMA" id="IMALINC"/>
<feature type="transmembrane region" description="Helical" evidence="8">
    <location>
        <begin position="53"/>
        <end position="73"/>
    </location>
</feature>
<dbReference type="Pfam" id="PF13520">
    <property type="entry name" value="AA_permease_2"/>
    <property type="match status" value="1"/>
</dbReference>
<dbReference type="FunFam" id="1.20.1740.10:FF:000003">
    <property type="entry name" value="Y+L amino acid transporter 1 isoform X1"/>
    <property type="match status" value="1"/>
</dbReference>
<feature type="transmembrane region" description="Helical" evidence="8">
    <location>
        <begin position="345"/>
        <end position="365"/>
    </location>
</feature>
<keyword evidence="5 8" id="KW-0812">Transmembrane</keyword>
<evidence type="ECO:0000256" key="6">
    <source>
        <dbReference type="ARBA" id="ARBA00022989"/>
    </source>
</evidence>
<feature type="transmembrane region" description="Helical" evidence="8">
    <location>
        <begin position="371"/>
        <end position="389"/>
    </location>
</feature>
<dbReference type="GO" id="GO:0015179">
    <property type="term" value="F:L-amino acid transmembrane transporter activity"/>
    <property type="evidence" value="ECO:0007669"/>
    <property type="project" value="TreeGrafter"/>
</dbReference>
<accession>A0A6A0H963</accession>
<keyword evidence="4" id="KW-1003">Cell membrane</keyword>
<feature type="transmembrane region" description="Helical" evidence="8">
    <location>
        <begin position="401"/>
        <end position="421"/>
    </location>
</feature>
<comment type="subcellular location">
    <subcellularLocation>
        <location evidence="1">Cell membrane</location>
        <topology evidence="1">Multi-pass membrane protein</topology>
    </subcellularLocation>
</comment>
<dbReference type="PANTHER" id="PTHR11785:SF528">
    <property type="entry name" value="AMINO ACID TRANSPORTER PROTEIN JHI-21"/>
    <property type="match status" value="1"/>
</dbReference>
<dbReference type="Proteomes" id="UP000694843">
    <property type="component" value="Unplaced"/>
</dbReference>
<evidence type="ECO:0000256" key="2">
    <source>
        <dbReference type="ARBA" id="ARBA00007040"/>
    </source>
</evidence>
<evidence type="ECO:0000256" key="3">
    <source>
        <dbReference type="ARBA" id="ARBA00022448"/>
    </source>
</evidence>
<dbReference type="Proteomes" id="UP000711488">
    <property type="component" value="Unassembled WGS sequence"/>
</dbReference>
<feature type="transmembrane region" description="Helical" evidence="8">
    <location>
        <begin position="427"/>
        <end position="444"/>
    </location>
</feature>
<dbReference type="OrthoDB" id="10062876at2759"/>
<sequence length="486" mass="52303">MQDRPTKQQHEGPIVLKRSITLLNGISIIVGSIIGSGVFVSPGGVLQYAGSPWAAIVVWTVSGVLCTVGALCFSELGTILPASGGEYTYVLHAFGDLPAFTTLWVNVVLVRPAAQCVVALACAEYSLALAFPHCPPPRLAVALLAALVLGVLTAVNCHSVQWAMRVQMIFTAAKLLALFIITIMGFYVLVTERGGHLRDTSVTAQPEADWQGLAIAFYAGLFAYGGWNYLNFVTEELKDPHRNLPLAIWVGLPMVTMVYVCVNVAYLVVLPADVLISSSAVAVEFGSRVLGPLRFVVPVFVALSTFGSLNGILFTSGRLFLAAAREGHMPAVLSFIDIKARTPKPALITSFLISLALLGLDIMALINCLSFALWLSIGAATAALLRLRYTHPLLHRPIKVPIVLPLVFLACCAYLVIVPLITDPTSTGLGMLFTLSALPVYYLGKACKNNKNAQRFSYDASVLLQKILTVVRPENPTEDSLRLLEQ</sequence>
<reference evidence="9" key="2">
    <citation type="journal article" date="2018" name="Environ. Sci. Technol.">
        <title>The Toxicogenome of Hyalella azteca: A Model for Sediment Ecotoxicology and Evolutionary Toxicology.</title>
        <authorList>
            <person name="Poynton H.C."/>
            <person name="Hasenbein S."/>
            <person name="Benoit J.B."/>
            <person name="Sepulveda M.S."/>
            <person name="Poelchau M.F."/>
            <person name="Hughes D.S.T."/>
            <person name="Murali S.C."/>
            <person name="Chen S."/>
            <person name="Glastad K.M."/>
            <person name="Goodisman M.A.D."/>
            <person name="Werren J.H."/>
            <person name="Vineis J.H."/>
            <person name="Bowen J.L."/>
            <person name="Friedrich M."/>
            <person name="Jones J."/>
            <person name="Robertson H.M."/>
            <person name="Feyereisen R."/>
            <person name="Mechler-Hickson A."/>
            <person name="Mathers N."/>
            <person name="Lee C.E."/>
            <person name="Colbourne J.K."/>
            <person name="Biales A."/>
            <person name="Johnston J.S."/>
            <person name="Wellborn G.A."/>
            <person name="Rosendale A.J."/>
            <person name="Cridge A.G."/>
            <person name="Munoz-Torres M.C."/>
            <person name="Bain P.A."/>
            <person name="Manny A.R."/>
            <person name="Major K.M."/>
            <person name="Lambert F.N."/>
            <person name="Vulpe C.D."/>
            <person name="Tuck P."/>
            <person name="Blalock B.J."/>
            <person name="Lin Y.Y."/>
            <person name="Smith M.E."/>
            <person name="Ochoa-Acuna H."/>
            <person name="Chen M.M."/>
            <person name="Childers C.P."/>
            <person name="Qu J."/>
            <person name="Dugan S."/>
            <person name="Lee S.L."/>
            <person name="Chao H."/>
            <person name="Dinh H."/>
            <person name="Han Y."/>
            <person name="Doddapaneni H."/>
            <person name="Worley K.C."/>
            <person name="Muzny D.M."/>
            <person name="Gibbs R.A."/>
            <person name="Richards S."/>
        </authorList>
    </citation>
    <scope>NUCLEOTIDE SEQUENCE</scope>
    <source>
        <strain evidence="9">HAZT.00-mixed</strain>
        <tissue evidence="9">Whole organism</tissue>
    </source>
</reference>
<feature type="transmembrane region" description="Helical" evidence="8">
    <location>
        <begin position="103"/>
        <end position="127"/>
    </location>
</feature>
<dbReference type="InterPro" id="IPR002293">
    <property type="entry name" value="AA/rel_permease1"/>
</dbReference>
<dbReference type="GeneID" id="108665485"/>
<feature type="transmembrane region" description="Helical" evidence="8">
    <location>
        <begin position="295"/>
        <end position="324"/>
    </location>
</feature>
<organism evidence="9">
    <name type="scientific">Hyalella azteca</name>
    <name type="common">Amphipod</name>
    <dbReference type="NCBI Taxonomy" id="294128"/>
    <lineage>
        <taxon>Eukaryota</taxon>
        <taxon>Metazoa</taxon>
        <taxon>Ecdysozoa</taxon>
        <taxon>Arthropoda</taxon>
        <taxon>Crustacea</taxon>
        <taxon>Multicrustacea</taxon>
        <taxon>Malacostraca</taxon>
        <taxon>Eumalacostraca</taxon>
        <taxon>Peracarida</taxon>
        <taxon>Amphipoda</taxon>
        <taxon>Senticaudata</taxon>
        <taxon>Talitrida</taxon>
        <taxon>Talitroidea</taxon>
        <taxon>Hyalellidae</taxon>
        <taxon>Hyalella</taxon>
    </lineage>
</organism>
<reference evidence="9" key="1">
    <citation type="submission" date="2014-08" db="EMBL/GenBank/DDBJ databases">
        <authorList>
            <person name="Murali S."/>
            <person name="Richards S."/>
            <person name="Bandaranaike D."/>
            <person name="Bellair M."/>
            <person name="Blankenburg K."/>
            <person name="Chao H."/>
            <person name="Dinh H."/>
            <person name="Doddapaneni H."/>
            <person name="Dugan-Rocha S."/>
            <person name="Elkadiri S."/>
            <person name="Gnanaolivu R."/>
            <person name="Hughes D."/>
            <person name="Lee S."/>
            <person name="Li M."/>
            <person name="Ming W."/>
            <person name="Munidasa M."/>
            <person name="Muniz J."/>
            <person name="Nguyen L."/>
            <person name="Osuji N."/>
            <person name="Pu L.-L."/>
            <person name="Puazo M."/>
            <person name="Skinner E."/>
            <person name="Qu C."/>
            <person name="Quiroz J."/>
            <person name="Raj R."/>
            <person name="Weissenberger G."/>
            <person name="Xin Y."/>
            <person name="Zou X."/>
            <person name="Han Y."/>
            <person name="Worley K."/>
            <person name="Muzny D."/>
            <person name="Gibbs R."/>
        </authorList>
    </citation>
    <scope>NUCLEOTIDE SEQUENCE</scope>
    <source>
        <strain evidence="9">HAZT.00-mixed</strain>
        <tissue evidence="9">Whole organism</tissue>
    </source>
</reference>
<evidence type="ECO:0000256" key="1">
    <source>
        <dbReference type="ARBA" id="ARBA00004651"/>
    </source>
</evidence>
<evidence type="ECO:0000256" key="5">
    <source>
        <dbReference type="ARBA" id="ARBA00022692"/>
    </source>
</evidence>
<evidence type="ECO:0000313" key="11">
    <source>
        <dbReference type="RefSeq" id="XP_018007728.1"/>
    </source>
</evidence>
<evidence type="ECO:0000256" key="7">
    <source>
        <dbReference type="ARBA" id="ARBA00023136"/>
    </source>
</evidence>
<gene>
    <name evidence="11" type="primary">LOC108665485</name>
    <name evidence="9" type="ORF">HAZT_HAZT009599</name>
</gene>
<reference evidence="11" key="4">
    <citation type="submission" date="2025-04" db="UniProtKB">
        <authorList>
            <consortium name="RefSeq"/>
        </authorList>
    </citation>
    <scope>IDENTIFICATION</scope>
    <source>
        <tissue evidence="11">Whole organism</tissue>
    </source>
</reference>
<feature type="transmembrane region" description="Helical" evidence="8">
    <location>
        <begin position="139"/>
        <end position="157"/>
    </location>
</feature>
<name>A0A6A0H963_HYAAZ</name>
<evidence type="ECO:0000256" key="4">
    <source>
        <dbReference type="ARBA" id="ARBA00022475"/>
    </source>
</evidence>
<evidence type="ECO:0000313" key="10">
    <source>
        <dbReference type="Proteomes" id="UP000694843"/>
    </source>
</evidence>
<dbReference type="GO" id="GO:0005886">
    <property type="term" value="C:plasma membrane"/>
    <property type="evidence" value="ECO:0007669"/>
    <property type="project" value="UniProtKB-SubCell"/>
</dbReference>
<keyword evidence="7 8" id="KW-0472">Membrane</keyword>
<keyword evidence="6 8" id="KW-1133">Transmembrane helix</keyword>
<feature type="transmembrane region" description="Helical" evidence="8">
    <location>
        <begin position="244"/>
        <end position="269"/>
    </location>
</feature>
<evidence type="ECO:0000256" key="8">
    <source>
        <dbReference type="SAM" id="Phobius"/>
    </source>
</evidence>
<dbReference type="InterPro" id="IPR050598">
    <property type="entry name" value="AminoAcid_Transporter"/>
</dbReference>
<dbReference type="EMBL" id="JQDR03004447">
    <property type="protein sequence ID" value="KAA0202019.1"/>
    <property type="molecule type" value="Genomic_DNA"/>
</dbReference>
<dbReference type="RefSeq" id="XP_018007728.1">
    <property type="nucleotide sequence ID" value="XM_018152239.2"/>
</dbReference>
<dbReference type="PANTHER" id="PTHR11785">
    <property type="entry name" value="AMINO ACID TRANSPORTER"/>
    <property type="match status" value="1"/>
</dbReference>
<evidence type="ECO:0000313" key="9">
    <source>
        <dbReference type="EMBL" id="KAA0202019.1"/>
    </source>
</evidence>
<protein>
    <submittedName>
        <fullName evidence="11">Large neutral amino acids transporter small subunit 1</fullName>
    </submittedName>
</protein>
<keyword evidence="3" id="KW-0813">Transport</keyword>
<dbReference type="Gene3D" id="1.20.1740.10">
    <property type="entry name" value="Amino acid/polyamine transporter I"/>
    <property type="match status" value="1"/>
</dbReference>
<feature type="transmembrane region" description="Helical" evidence="8">
    <location>
        <begin position="210"/>
        <end position="232"/>
    </location>
</feature>
<keyword evidence="10" id="KW-1185">Reference proteome</keyword>
<reference evidence="9" key="3">
    <citation type="submission" date="2019-06" db="EMBL/GenBank/DDBJ databases">
        <authorList>
            <person name="Poynton C."/>
            <person name="Hasenbein S."/>
            <person name="Benoit J.B."/>
            <person name="Sepulveda M.S."/>
            <person name="Poelchau M.F."/>
            <person name="Murali S.C."/>
            <person name="Chen S."/>
            <person name="Glastad K.M."/>
            <person name="Werren J.H."/>
            <person name="Vineis J.H."/>
            <person name="Bowen J.L."/>
            <person name="Friedrich M."/>
            <person name="Jones J."/>
            <person name="Robertson H.M."/>
            <person name="Feyereisen R."/>
            <person name="Mechler-Hickson A."/>
            <person name="Mathers N."/>
            <person name="Lee C.E."/>
            <person name="Colbourne J.K."/>
            <person name="Biales A."/>
            <person name="Johnston J.S."/>
            <person name="Wellborn G.A."/>
            <person name="Rosendale A.J."/>
            <person name="Cridge A.G."/>
            <person name="Munoz-Torres M.C."/>
            <person name="Bain P.A."/>
            <person name="Manny A.R."/>
            <person name="Major K.M."/>
            <person name="Lambert F.N."/>
            <person name="Vulpe C.D."/>
            <person name="Tuck P."/>
            <person name="Blalock B.J."/>
            <person name="Lin Y.-Y."/>
            <person name="Smith M.E."/>
            <person name="Ochoa-Acuna H."/>
            <person name="Chen M.-J.M."/>
            <person name="Childers C.P."/>
            <person name="Qu J."/>
            <person name="Dugan S."/>
            <person name="Lee S.L."/>
            <person name="Chao H."/>
            <person name="Dinh H."/>
            <person name="Han Y."/>
            <person name="Doddapaneni H."/>
            <person name="Worley K.C."/>
            <person name="Muzny D.M."/>
            <person name="Gibbs R.A."/>
            <person name="Richards S."/>
        </authorList>
    </citation>
    <scope>NUCLEOTIDE SEQUENCE</scope>
    <source>
        <strain evidence="9">HAZT.00-mixed</strain>
        <tissue evidence="9">Whole organism</tissue>
    </source>
</reference>